<dbReference type="STRING" id="1122170.GCA_000701265_03129"/>
<evidence type="ECO:0000313" key="2">
    <source>
        <dbReference type="EMBL" id="STY28644.1"/>
    </source>
</evidence>
<dbReference type="OrthoDB" id="5646141at2"/>
<gene>
    <name evidence="2" type="ORF">NCTC11532_00819</name>
</gene>
<protein>
    <submittedName>
        <fullName evidence="2">Uncharacterized protein</fullName>
    </submittedName>
</protein>
<proteinExistence type="predicted"/>
<reference evidence="2 3" key="1">
    <citation type="submission" date="2018-06" db="EMBL/GenBank/DDBJ databases">
        <authorList>
            <consortium name="Pathogen Informatics"/>
            <person name="Doyle S."/>
        </authorList>
    </citation>
    <scope>NUCLEOTIDE SEQUENCE [LARGE SCALE GENOMIC DNA]</scope>
    <source>
        <strain evidence="2 3">NCTC11532</strain>
    </source>
</reference>
<keyword evidence="1" id="KW-0732">Signal</keyword>
<evidence type="ECO:0000256" key="1">
    <source>
        <dbReference type="SAM" id="SignalP"/>
    </source>
</evidence>
<evidence type="ECO:0000313" key="3">
    <source>
        <dbReference type="Proteomes" id="UP000255297"/>
    </source>
</evidence>
<accession>A0A378LPF5</accession>
<dbReference type="Proteomes" id="UP000255297">
    <property type="component" value="Unassembled WGS sequence"/>
</dbReference>
<dbReference type="EMBL" id="UGPB01000001">
    <property type="protein sequence ID" value="STY28644.1"/>
    <property type="molecule type" value="Genomic_DNA"/>
</dbReference>
<keyword evidence="3" id="KW-1185">Reference proteome</keyword>
<dbReference type="RefSeq" id="WP_031568012.1">
    <property type="nucleotide sequence ID" value="NZ_CAAAIS010000011.1"/>
</dbReference>
<dbReference type="AlphaFoldDB" id="A0A378LPF5"/>
<organism evidence="2 3">
    <name type="scientific">Legionella wadsworthii</name>
    <dbReference type="NCBI Taxonomy" id="28088"/>
    <lineage>
        <taxon>Bacteria</taxon>
        <taxon>Pseudomonadati</taxon>
        <taxon>Pseudomonadota</taxon>
        <taxon>Gammaproteobacteria</taxon>
        <taxon>Legionellales</taxon>
        <taxon>Legionellaceae</taxon>
        <taxon>Legionella</taxon>
    </lineage>
</organism>
<sequence>MLKKLLLCGVMGAATLFSTATAFAYYYDHDYPRYKFYHHRHHQPRWKNFYRWTPPPGDQIIVENGPAYPRYHQHY</sequence>
<feature type="signal peptide" evidence="1">
    <location>
        <begin position="1"/>
        <end position="24"/>
    </location>
</feature>
<name>A0A378LPF5_9GAMM</name>
<feature type="chain" id="PRO_5016722795" evidence="1">
    <location>
        <begin position="25"/>
        <end position="75"/>
    </location>
</feature>